<comment type="similarity">
    <text evidence="2">Belongs to the ORC6 family.</text>
</comment>
<evidence type="ECO:0000256" key="8">
    <source>
        <dbReference type="ARBA" id="ARBA00023242"/>
    </source>
</evidence>
<proteinExistence type="inferred from homology"/>
<dbReference type="AlphaFoldDB" id="A0A8C5R201"/>
<evidence type="ECO:0000256" key="6">
    <source>
        <dbReference type="ARBA" id="ARBA00022843"/>
    </source>
</evidence>
<dbReference type="PANTHER" id="PTHR13394:SF0">
    <property type="entry name" value="ORIGIN RECOGNITION COMPLEX SUBUNIT 6"/>
    <property type="match status" value="1"/>
</dbReference>
<evidence type="ECO:0000256" key="5">
    <source>
        <dbReference type="ARBA" id="ARBA00022705"/>
    </source>
</evidence>
<reference evidence="14" key="2">
    <citation type="submission" date="2025-09" db="UniProtKB">
        <authorList>
            <consortium name="Ensembl"/>
        </authorList>
    </citation>
    <scope>IDENTIFICATION</scope>
</reference>
<feature type="domain" description="ORC6 second cyclin-like" evidence="13">
    <location>
        <begin position="120"/>
        <end position="206"/>
    </location>
</feature>
<dbReference type="FunFam" id="1.10.472.10:FF:000054">
    <property type="entry name" value="origin recognition complex subunit 6"/>
    <property type="match status" value="1"/>
</dbReference>
<accession>A0A8C5R201</accession>
<dbReference type="Pfam" id="PF05460">
    <property type="entry name" value="ORC6"/>
    <property type="match status" value="1"/>
</dbReference>
<dbReference type="Ensembl" id="ENSLLET00000046285.1">
    <property type="protein sequence ID" value="ENSLLEP00000044500.1"/>
    <property type="gene ID" value="ENSLLEG00000028264.1"/>
</dbReference>
<evidence type="ECO:0000256" key="2">
    <source>
        <dbReference type="ARBA" id="ARBA00010840"/>
    </source>
</evidence>
<keyword evidence="4" id="KW-0597">Phosphoprotein</keyword>
<feature type="domain" description="ORC6 first cyclin-like" evidence="12">
    <location>
        <begin position="47"/>
        <end position="116"/>
    </location>
</feature>
<evidence type="ECO:0000256" key="3">
    <source>
        <dbReference type="ARBA" id="ARBA00022499"/>
    </source>
</evidence>
<dbReference type="InterPro" id="IPR008721">
    <property type="entry name" value="ORC6_cyclin_first"/>
</dbReference>
<evidence type="ECO:0000256" key="7">
    <source>
        <dbReference type="ARBA" id="ARBA00023125"/>
    </source>
</evidence>
<evidence type="ECO:0000256" key="4">
    <source>
        <dbReference type="ARBA" id="ARBA00022553"/>
    </source>
</evidence>
<keyword evidence="8" id="KW-0539">Nucleus</keyword>
<feature type="region of interest" description="Disordered" evidence="11">
    <location>
        <begin position="1"/>
        <end position="26"/>
    </location>
</feature>
<name>A0A8C5R201_9ANUR</name>
<dbReference type="GO" id="GO:0006270">
    <property type="term" value="P:DNA replication initiation"/>
    <property type="evidence" value="ECO:0007669"/>
    <property type="project" value="TreeGrafter"/>
</dbReference>
<evidence type="ECO:0000256" key="10">
    <source>
        <dbReference type="ARBA" id="ARBA00069654"/>
    </source>
</evidence>
<dbReference type="GO" id="GO:0005664">
    <property type="term" value="C:nuclear origin of replication recognition complex"/>
    <property type="evidence" value="ECO:0007669"/>
    <property type="project" value="InterPro"/>
</dbReference>
<evidence type="ECO:0000256" key="9">
    <source>
        <dbReference type="ARBA" id="ARBA00062917"/>
    </source>
</evidence>
<feature type="compositionally biased region" description="Basic and acidic residues" evidence="11">
    <location>
        <begin position="294"/>
        <end position="306"/>
    </location>
</feature>
<dbReference type="GeneTree" id="ENSGT00390000007370"/>
<feature type="compositionally biased region" description="Basic residues" evidence="11">
    <location>
        <begin position="279"/>
        <end position="293"/>
    </location>
</feature>
<dbReference type="Proteomes" id="UP000694569">
    <property type="component" value="Unplaced"/>
</dbReference>
<evidence type="ECO:0000313" key="15">
    <source>
        <dbReference type="Proteomes" id="UP000694569"/>
    </source>
</evidence>
<evidence type="ECO:0000259" key="12">
    <source>
        <dbReference type="Pfam" id="PF05460"/>
    </source>
</evidence>
<dbReference type="InterPro" id="IPR054113">
    <property type="entry name" value="ORC6_cyclin-like_2nd"/>
</dbReference>
<dbReference type="Pfam" id="PF21913">
    <property type="entry name" value="ORC6_2nd"/>
    <property type="match status" value="1"/>
</dbReference>
<dbReference type="CDD" id="cd11583">
    <property type="entry name" value="Orc6_mid"/>
    <property type="match status" value="1"/>
</dbReference>
<sequence length="306" mass="33932">CPIRAADDYLSRGDQKSQPIGERCPEGEEDRGVFIGESSCIIWIAFCRKAEEYLRLSHLKCSGLAASATGSALICLHIAAANLNQPIDKDYLITLSGLNKKSYQSCLKTYECLLGVDSKLGLRELAVQHGCVEAVNTASTILSRYESTLSQVQLEDLDLSKPLFITAALYSACRCLKVRVEKNKLISSSGVKKGIFDRLCLQMEKIGLQICQDNVAATKQPLKKQKTLLECIAQLPGLFRCSPVPRTEASLICRPCGEFSIHHRERAAECTRRSAAKQTTRRTHRQPAARKSRQVAEEGLKKTRNF</sequence>
<protein>
    <recommendedName>
        <fullName evidence="10">Origin recognition complex subunit 6</fullName>
    </recommendedName>
</protein>
<dbReference type="GO" id="GO:0060271">
    <property type="term" value="P:cilium assembly"/>
    <property type="evidence" value="ECO:0007669"/>
    <property type="project" value="Ensembl"/>
</dbReference>
<keyword evidence="15" id="KW-1185">Reference proteome</keyword>
<dbReference type="GO" id="GO:0003677">
    <property type="term" value="F:DNA binding"/>
    <property type="evidence" value="ECO:0007669"/>
    <property type="project" value="UniProtKB-KW"/>
</dbReference>
<feature type="compositionally biased region" description="Basic and acidic residues" evidence="11">
    <location>
        <begin position="1"/>
        <end position="15"/>
    </location>
</feature>
<evidence type="ECO:0000259" key="13">
    <source>
        <dbReference type="Pfam" id="PF21913"/>
    </source>
</evidence>
<keyword evidence="5" id="KW-0235">DNA replication</keyword>
<evidence type="ECO:0000256" key="1">
    <source>
        <dbReference type="ARBA" id="ARBA00004123"/>
    </source>
</evidence>
<dbReference type="Gene3D" id="1.10.472.10">
    <property type="entry name" value="Cyclin-like"/>
    <property type="match status" value="1"/>
</dbReference>
<organism evidence="14 15">
    <name type="scientific">Leptobrachium leishanense</name>
    <name type="common">Leishan spiny toad</name>
    <dbReference type="NCBI Taxonomy" id="445787"/>
    <lineage>
        <taxon>Eukaryota</taxon>
        <taxon>Metazoa</taxon>
        <taxon>Chordata</taxon>
        <taxon>Craniata</taxon>
        <taxon>Vertebrata</taxon>
        <taxon>Euteleostomi</taxon>
        <taxon>Amphibia</taxon>
        <taxon>Batrachia</taxon>
        <taxon>Anura</taxon>
        <taxon>Pelobatoidea</taxon>
        <taxon>Megophryidae</taxon>
        <taxon>Leptobrachium</taxon>
    </lineage>
</organism>
<feature type="region of interest" description="Disordered" evidence="11">
    <location>
        <begin position="270"/>
        <end position="306"/>
    </location>
</feature>
<keyword evidence="6" id="KW-0832">Ubl conjugation</keyword>
<evidence type="ECO:0000313" key="14">
    <source>
        <dbReference type="Ensembl" id="ENSLLEP00000044500.1"/>
    </source>
</evidence>
<dbReference type="InterPro" id="IPR020529">
    <property type="entry name" value="ORC6_met/pln"/>
</dbReference>
<dbReference type="OrthoDB" id="5552484at2759"/>
<gene>
    <name evidence="14" type="primary">ORC6</name>
</gene>
<dbReference type="PANTHER" id="PTHR13394">
    <property type="entry name" value="ORIGIN RECOGNITION COMPLEX SUBUNIT 6"/>
    <property type="match status" value="1"/>
</dbReference>
<keyword evidence="3" id="KW-1017">Isopeptide bond</keyword>
<keyword evidence="7" id="KW-0238">DNA-binding</keyword>
<comment type="subcellular location">
    <subcellularLocation>
        <location evidence="1">Nucleus</location>
    </subcellularLocation>
</comment>
<reference evidence="14" key="1">
    <citation type="submission" date="2025-08" db="UniProtKB">
        <authorList>
            <consortium name="Ensembl"/>
        </authorList>
    </citation>
    <scope>IDENTIFICATION</scope>
</reference>
<comment type="subunit">
    <text evidence="9">Component of ORC, a complex composed of at least 6 subunits: ORC1, ORC2, ORC3, ORC4, ORC5 and ORC6. ORC is regulated in a cell-cycle dependent manner. It is sequentially assembled at the exit from anaphase of mitosis and disassembled as cells enter S phase. Interacts with DBF4.</text>
</comment>
<evidence type="ECO:0000256" key="11">
    <source>
        <dbReference type="SAM" id="MobiDB-lite"/>
    </source>
</evidence>